<dbReference type="InterPro" id="IPR051938">
    <property type="entry name" value="Apopto_cytoskel_mod"/>
</dbReference>
<dbReference type="CDD" id="cd06257">
    <property type="entry name" value="DnaJ"/>
    <property type="match status" value="1"/>
</dbReference>
<organism evidence="3">
    <name type="scientific">Thermodesulfatator atlanticus</name>
    <dbReference type="NCBI Taxonomy" id="501497"/>
    <lineage>
        <taxon>Bacteria</taxon>
        <taxon>Pseudomonadati</taxon>
        <taxon>Thermodesulfobacteriota</taxon>
        <taxon>Thermodesulfobacteria</taxon>
        <taxon>Thermodesulfobacteriales</taxon>
        <taxon>Thermodesulfatatoraceae</taxon>
        <taxon>Thermodesulfatator</taxon>
    </lineage>
</organism>
<evidence type="ECO:0000313" key="3">
    <source>
        <dbReference type="EMBL" id="HHI98176.1"/>
    </source>
</evidence>
<dbReference type="PRINTS" id="PR00625">
    <property type="entry name" value="JDOMAIN"/>
</dbReference>
<evidence type="ECO:0000259" key="2">
    <source>
        <dbReference type="PROSITE" id="PS50076"/>
    </source>
</evidence>
<dbReference type="AlphaFoldDB" id="A0A7V5U3M8"/>
<proteinExistence type="predicted"/>
<dbReference type="InterPro" id="IPR001623">
    <property type="entry name" value="DnaJ_domain"/>
</dbReference>
<reference evidence="3" key="1">
    <citation type="journal article" date="2020" name="mSystems">
        <title>Genome- and Community-Level Interaction Insights into Carbon Utilization and Element Cycling Functions of Hydrothermarchaeota in Hydrothermal Sediment.</title>
        <authorList>
            <person name="Zhou Z."/>
            <person name="Liu Y."/>
            <person name="Xu W."/>
            <person name="Pan J."/>
            <person name="Luo Z.H."/>
            <person name="Li M."/>
        </authorList>
    </citation>
    <scope>NUCLEOTIDE SEQUENCE [LARGE SCALE GENOMIC DNA]</scope>
    <source>
        <strain evidence="3">HyVt-533</strain>
    </source>
</reference>
<gene>
    <name evidence="3" type="ORF">ENJ96_10075</name>
</gene>
<dbReference type="Gene3D" id="1.10.287.110">
    <property type="entry name" value="DnaJ domain"/>
    <property type="match status" value="1"/>
</dbReference>
<evidence type="ECO:0000256" key="1">
    <source>
        <dbReference type="ARBA" id="ARBA00023186"/>
    </source>
</evidence>
<sequence>MAKDYYKILGVPRNATQEEIKKAYRRLALKYHPDRNKGNKEAEE</sequence>
<dbReference type="EMBL" id="DROK01000297">
    <property type="protein sequence ID" value="HHI98176.1"/>
    <property type="molecule type" value="Genomic_DNA"/>
</dbReference>
<feature type="non-terminal residue" evidence="3">
    <location>
        <position position="44"/>
    </location>
</feature>
<accession>A0A7V5U3M8</accession>
<keyword evidence="1" id="KW-0143">Chaperone</keyword>
<comment type="caution">
    <text evidence="3">The sequence shown here is derived from an EMBL/GenBank/DDBJ whole genome shotgun (WGS) entry which is preliminary data.</text>
</comment>
<dbReference type="Pfam" id="PF00226">
    <property type="entry name" value="DnaJ"/>
    <property type="match status" value="1"/>
</dbReference>
<dbReference type="SUPFAM" id="SSF46565">
    <property type="entry name" value="Chaperone J-domain"/>
    <property type="match status" value="1"/>
</dbReference>
<dbReference type="PROSITE" id="PS50076">
    <property type="entry name" value="DNAJ_2"/>
    <property type="match status" value="1"/>
</dbReference>
<dbReference type="PANTHER" id="PTHR44145">
    <property type="entry name" value="DNAJ HOMOLOG SUBFAMILY A MEMBER 3, MITOCHONDRIAL"/>
    <property type="match status" value="1"/>
</dbReference>
<dbReference type="SMART" id="SM00271">
    <property type="entry name" value="DnaJ"/>
    <property type="match status" value="1"/>
</dbReference>
<dbReference type="Proteomes" id="UP000886101">
    <property type="component" value="Unassembled WGS sequence"/>
</dbReference>
<dbReference type="InterPro" id="IPR036869">
    <property type="entry name" value="J_dom_sf"/>
</dbReference>
<feature type="domain" description="J" evidence="2">
    <location>
        <begin position="4"/>
        <end position="44"/>
    </location>
</feature>
<name>A0A7V5U3M8_9BACT</name>
<protein>
    <submittedName>
        <fullName evidence="3">J domain-containing protein</fullName>
    </submittedName>
</protein>
<dbReference type="PANTHER" id="PTHR44145:SF3">
    <property type="entry name" value="DNAJ HOMOLOG SUBFAMILY A MEMBER 3, MITOCHONDRIAL"/>
    <property type="match status" value="1"/>
</dbReference>